<evidence type="ECO:0000313" key="3">
    <source>
        <dbReference type="Proteomes" id="UP000831782"/>
    </source>
</evidence>
<protein>
    <submittedName>
        <fullName evidence="2">Peptidoglycan-binding protein</fullName>
    </submittedName>
</protein>
<evidence type="ECO:0000313" key="2">
    <source>
        <dbReference type="EMBL" id="UOQ47256.1"/>
    </source>
</evidence>
<sequence>MMLQRGSYGIEVKNLQNEIMKLGFGEFLDKWGAYSDFGEATERAVEAVQTFLGIKVDGIAGPQTDNASILLMVGFL</sequence>
<dbReference type="SUPFAM" id="SSF47090">
    <property type="entry name" value="PGBD-like"/>
    <property type="match status" value="1"/>
</dbReference>
<gene>
    <name evidence="2" type="ORF">MUN88_14405</name>
</gene>
<feature type="domain" description="Peptidoglycan binding-like" evidence="1">
    <location>
        <begin position="11"/>
        <end position="64"/>
    </location>
</feature>
<dbReference type="Proteomes" id="UP000831782">
    <property type="component" value="Chromosome"/>
</dbReference>
<accession>A0ABY4ES51</accession>
<dbReference type="RefSeq" id="WP_244716213.1">
    <property type="nucleotide sequence ID" value="NZ_CP095072.1"/>
</dbReference>
<dbReference type="Gene3D" id="1.10.101.10">
    <property type="entry name" value="PGBD-like superfamily/PGBD"/>
    <property type="match status" value="1"/>
</dbReference>
<dbReference type="InterPro" id="IPR036365">
    <property type="entry name" value="PGBD-like_sf"/>
</dbReference>
<dbReference type="InterPro" id="IPR002477">
    <property type="entry name" value="Peptidoglycan-bd-like"/>
</dbReference>
<name>A0ABY4ES51_9BACI</name>
<dbReference type="InterPro" id="IPR036366">
    <property type="entry name" value="PGBDSf"/>
</dbReference>
<keyword evidence="3" id="KW-1185">Reference proteome</keyword>
<dbReference type="EMBL" id="CP095072">
    <property type="protein sequence ID" value="UOQ47256.1"/>
    <property type="molecule type" value="Genomic_DNA"/>
</dbReference>
<reference evidence="2 3" key="1">
    <citation type="submission" date="2022-04" db="EMBL/GenBank/DDBJ databases">
        <title>Gracilibacillus sp. isolated from saltern.</title>
        <authorList>
            <person name="Won M."/>
            <person name="Lee C.-M."/>
            <person name="Woen H.-Y."/>
            <person name="Kwon S.-W."/>
        </authorList>
    </citation>
    <scope>NUCLEOTIDE SEQUENCE [LARGE SCALE GENOMIC DNA]</scope>
    <source>
        <strain evidence="2 3">SSWR10-1</strain>
    </source>
</reference>
<proteinExistence type="predicted"/>
<organism evidence="2 3">
    <name type="scientific">Gracilibacillus caseinilyticus</name>
    <dbReference type="NCBI Taxonomy" id="2932256"/>
    <lineage>
        <taxon>Bacteria</taxon>
        <taxon>Bacillati</taxon>
        <taxon>Bacillota</taxon>
        <taxon>Bacilli</taxon>
        <taxon>Bacillales</taxon>
        <taxon>Bacillaceae</taxon>
        <taxon>Gracilibacillus</taxon>
    </lineage>
</organism>
<evidence type="ECO:0000259" key="1">
    <source>
        <dbReference type="Pfam" id="PF01471"/>
    </source>
</evidence>
<dbReference type="Pfam" id="PF01471">
    <property type="entry name" value="PG_binding_1"/>
    <property type="match status" value="1"/>
</dbReference>